<dbReference type="PROSITE" id="PS50918">
    <property type="entry name" value="WWE"/>
    <property type="match status" value="2"/>
</dbReference>
<dbReference type="SMART" id="SM00678">
    <property type="entry name" value="WWE"/>
    <property type="match status" value="1"/>
</dbReference>
<keyword evidence="2" id="KW-0012">Acyltransferase</keyword>
<dbReference type="AlphaFoldDB" id="A0AAN8WWL5"/>
<gene>
    <name evidence="2" type="primary">DTX1</name>
    <name evidence="2" type="ORF">SK128_009054</name>
</gene>
<feature type="non-terminal residue" evidence="2">
    <location>
        <position position="120"/>
    </location>
</feature>
<dbReference type="InterPro" id="IPR018123">
    <property type="entry name" value="WWE-dom_subgr"/>
</dbReference>
<organism evidence="2 3">
    <name type="scientific">Halocaridina rubra</name>
    <name type="common">Hawaiian red shrimp</name>
    <dbReference type="NCBI Taxonomy" id="373956"/>
    <lineage>
        <taxon>Eukaryota</taxon>
        <taxon>Metazoa</taxon>
        <taxon>Ecdysozoa</taxon>
        <taxon>Arthropoda</taxon>
        <taxon>Crustacea</taxon>
        <taxon>Multicrustacea</taxon>
        <taxon>Malacostraca</taxon>
        <taxon>Eumalacostraca</taxon>
        <taxon>Eucarida</taxon>
        <taxon>Decapoda</taxon>
        <taxon>Pleocyemata</taxon>
        <taxon>Caridea</taxon>
        <taxon>Atyoidea</taxon>
        <taxon>Atyidae</taxon>
        <taxon>Halocaridina</taxon>
    </lineage>
</organism>
<sequence>MATGNKALYVVVWEWENKQGRWRPYPPEVTQQLERAHAKNLTNVLLGDSDPSLKNYSVNIPMMQQHCLILGERVPVRRSFFSQSSPAGQGAVWQWNGDSPNDWYMYDMCILCVIESSWTT</sequence>
<dbReference type="GO" id="GO:0008270">
    <property type="term" value="F:zinc ion binding"/>
    <property type="evidence" value="ECO:0007669"/>
    <property type="project" value="InterPro"/>
</dbReference>
<dbReference type="Gene3D" id="3.30.720.50">
    <property type="match status" value="2"/>
</dbReference>
<dbReference type="GO" id="GO:0061630">
    <property type="term" value="F:ubiquitin protein ligase activity"/>
    <property type="evidence" value="ECO:0007669"/>
    <property type="project" value="UniProtKB-EC"/>
</dbReference>
<comment type="caution">
    <text evidence="2">The sequence shown here is derived from an EMBL/GenBank/DDBJ whole genome shotgun (WGS) entry which is preliminary data.</text>
</comment>
<protein>
    <submittedName>
        <fullName evidence="2">E3 ubiquitin-protein ligase dtx1</fullName>
        <ecNumber evidence="2">2.3.2.27</ecNumber>
    </submittedName>
</protein>
<dbReference type="EMBL" id="JAXCGZ010012938">
    <property type="protein sequence ID" value="KAK7073437.1"/>
    <property type="molecule type" value="Genomic_DNA"/>
</dbReference>
<proteinExistence type="predicted"/>
<evidence type="ECO:0000313" key="2">
    <source>
        <dbReference type="EMBL" id="KAK7073437.1"/>
    </source>
</evidence>
<evidence type="ECO:0000259" key="1">
    <source>
        <dbReference type="PROSITE" id="PS50918"/>
    </source>
</evidence>
<dbReference type="InterPro" id="IPR004170">
    <property type="entry name" value="WWE_dom"/>
</dbReference>
<evidence type="ECO:0000313" key="3">
    <source>
        <dbReference type="Proteomes" id="UP001381693"/>
    </source>
</evidence>
<dbReference type="InterPro" id="IPR037197">
    <property type="entry name" value="WWE_dom_sf"/>
</dbReference>
<name>A0AAN8WWL5_HALRR</name>
<feature type="domain" description="WWE" evidence="1">
    <location>
        <begin position="79"/>
        <end position="120"/>
    </location>
</feature>
<dbReference type="Pfam" id="PF02825">
    <property type="entry name" value="WWE"/>
    <property type="match status" value="1"/>
</dbReference>
<feature type="domain" description="WWE" evidence="1">
    <location>
        <begin position="1"/>
        <end position="78"/>
    </location>
</feature>
<dbReference type="SUPFAM" id="SSF117839">
    <property type="entry name" value="WWE domain"/>
    <property type="match status" value="2"/>
</dbReference>
<dbReference type="EC" id="2.3.2.27" evidence="2"/>
<keyword evidence="2" id="KW-0808">Transferase</keyword>
<dbReference type="Proteomes" id="UP001381693">
    <property type="component" value="Unassembled WGS sequence"/>
</dbReference>
<reference evidence="2 3" key="1">
    <citation type="submission" date="2023-11" db="EMBL/GenBank/DDBJ databases">
        <title>Halocaridina rubra genome assembly.</title>
        <authorList>
            <person name="Smith C."/>
        </authorList>
    </citation>
    <scope>NUCLEOTIDE SEQUENCE [LARGE SCALE GENOMIC DNA]</scope>
    <source>
        <strain evidence="2">EP-1</strain>
        <tissue evidence="2">Whole</tissue>
    </source>
</reference>
<accession>A0AAN8WWL5</accession>
<keyword evidence="3" id="KW-1185">Reference proteome</keyword>